<dbReference type="Gene3D" id="3.40.190.10">
    <property type="entry name" value="Periplasmic binding protein-like II"/>
    <property type="match status" value="1"/>
</dbReference>
<organism evidence="1">
    <name type="scientific">Clastoptera arizonana</name>
    <name type="common">Arizona spittle bug</name>
    <dbReference type="NCBI Taxonomy" id="38151"/>
    <lineage>
        <taxon>Eukaryota</taxon>
        <taxon>Metazoa</taxon>
        <taxon>Ecdysozoa</taxon>
        <taxon>Arthropoda</taxon>
        <taxon>Hexapoda</taxon>
        <taxon>Insecta</taxon>
        <taxon>Pterygota</taxon>
        <taxon>Neoptera</taxon>
        <taxon>Paraneoptera</taxon>
        <taxon>Hemiptera</taxon>
        <taxon>Auchenorrhyncha</taxon>
        <taxon>Cercopoidea</taxon>
        <taxon>Clastopteridae</taxon>
        <taxon>Clastoptera</taxon>
    </lineage>
</organism>
<dbReference type="EMBL" id="GEDC01005819">
    <property type="protein sequence ID" value="JAS31479.1"/>
    <property type="molecule type" value="Transcribed_RNA"/>
</dbReference>
<name>A0A1B6E0P1_9HEMI</name>
<evidence type="ECO:0000313" key="1">
    <source>
        <dbReference type="EMBL" id="JAS31479.1"/>
    </source>
</evidence>
<dbReference type="AlphaFoldDB" id="A0A1B6E0P1"/>
<feature type="non-terminal residue" evidence="1">
    <location>
        <position position="154"/>
    </location>
</feature>
<gene>
    <name evidence="1" type="ORF">g.44569</name>
</gene>
<feature type="non-terminal residue" evidence="1">
    <location>
        <position position="1"/>
    </location>
</feature>
<accession>A0A1B6E0P1</accession>
<reference evidence="1" key="1">
    <citation type="submission" date="2015-12" db="EMBL/GenBank/DDBJ databases">
        <title>De novo transcriptome assembly of four potential Pierce s Disease insect vectors from Arizona vineyards.</title>
        <authorList>
            <person name="Tassone E.E."/>
        </authorList>
    </citation>
    <scope>NUCLEOTIDE SEQUENCE</scope>
</reference>
<proteinExistence type="predicted"/>
<protein>
    <submittedName>
        <fullName evidence="1">Uncharacterized protein</fullName>
    </submittedName>
</protein>
<sequence>PRTITTMHQLLDSPINLGVENTAYTRDYFSRSKDALEIALYKKLRSSTGFLTVEDGIERMRTKLYAFYAEDATLYRPIDKVFTNAEKCSLTEIELFPAYLVSSPVQKGSPLKDFVSYGFLLMRERGILYRENKVWHPRKPQCVDEASVASVRLE</sequence>
<dbReference type="SUPFAM" id="SSF53850">
    <property type="entry name" value="Periplasmic binding protein-like II"/>
    <property type="match status" value="1"/>
</dbReference>